<dbReference type="PANTHER" id="PTHR33452:SF1">
    <property type="entry name" value="INNER MEMBRANE PROTEIN YPHA-RELATED"/>
    <property type="match status" value="1"/>
</dbReference>
<keyword evidence="10" id="KW-1185">Reference proteome</keyword>
<comment type="subcellular location">
    <subcellularLocation>
        <location evidence="1">Cell membrane</location>
        <topology evidence="1">Multi-pass membrane protein</topology>
    </subcellularLocation>
</comment>
<evidence type="ECO:0000313" key="10">
    <source>
        <dbReference type="Proteomes" id="UP000292373"/>
    </source>
</evidence>
<feature type="transmembrane region" description="Helical" evidence="8">
    <location>
        <begin position="183"/>
        <end position="203"/>
    </location>
</feature>
<sequence length="277" mass="28984">MVDNRTDGYDESSRDAWDADTTEPAQERTGATAATQVEAERAEAERTDAVYHDASDERVDAARAQADAERERLVAERAARREARLAALAPAPEPEPQFHAAPAADTAAAPVAAGATAVSELPVRTETLTVIQRSNDKFAGSLGLFLLRLVVAAIVGIRGLYHLLNLPATTELIQNTVIPAPSIMAIMLGAAEVAIAIALVFGLLTRVAGLGLMLVAGGALGFVLWGPWSPFTAGQAGFTGELELLLVAVGLLFLLVGGGGWSVDHGFRARRADARAA</sequence>
<dbReference type="PANTHER" id="PTHR33452">
    <property type="entry name" value="OXIDOREDUCTASE CATD-RELATED"/>
    <property type="match status" value="1"/>
</dbReference>
<dbReference type="OrthoDB" id="3731535at2"/>
<dbReference type="InterPro" id="IPR051907">
    <property type="entry name" value="DoxX-like_oxidoreductase"/>
</dbReference>
<evidence type="ECO:0000256" key="3">
    <source>
        <dbReference type="ARBA" id="ARBA00022475"/>
    </source>
</evidence>
<evidence type="ECO:0000256" key="1">
    <source>
        <dbReference type="ARBA" id="ARBA00004651"/>
    </source>
</evidence>
<keyword evidence="6 8" id="KW-0472">Membrane</keyword>
<feature type="compositionally biased region" description="Basic and acidic residues" evidence="7">
    <location>
        <begin position="1"/>
        <end position="17"/>
    </location>
</feature>
<keyword evidence="4 8" id="KW-0812">Transmembrane</keyword>
<feature type="compositionally biased region" description="Basic and acidic residues" evidence="7">
    <location>
        <begin position="38"/>
        <end position="48"/>
    </location>
</feature>
<evidence type="ECO:0000256" key="8">
    <source>
        <dbReference type="SAM" id="Phobius"/>
    </source>
</evidence>
<name>A0A4Q9KGY3_9ACTN</name>
<keyword evidence="5 8" id="KW-1133">Transmembrane helix</keyword>
<evidence type="ECO:0000256" key="2">
    <source>
        <dbReference type="ARBA" id="ARBA00006679"/>
    </source>
</evidence>
<protein>
    <submittedName>
        <fullName evidence="9">DoxX family protein</fullName>
    </submittedName>
</protein>
<reference evidence="9 10" key="1">
    <citation type="submission" date="2019-01" db="EMBL/GenBank/DDBJ databases">
        <title>Lactibacter flavus gen. nov., sp. nov., a novel bacterium of the family Propionibacteriaceae isolated from raw milk and dairy products.</title>
        <authorList>
            <person name="Huptas C."/>
            <person name="Wenning M."/>
            <person name="Breitenwieser F."/>
            <person name="Doll E."/>
            <person name="Von Neubeck M."/>
            <person name="Busse H.-J."/>
            <person name="Scherer S."/>
        </authorList>
    </citation>
    <scope>NUCLEOTIDE SEQUENCE [LARGE SCALE GENOMIC DNA]</scope>
    <source>
        <strain evidence="9 10">KCTC 33808</strain>
    </source>
</reference>
<feature type="region of interest" description="Disordered" evidence="7">
    <location>
        <begin position="1"/>
        <end position="48"/>
    </location>
</feature>
<dbReference type="EMBL" id="SDMQ01000001">
    <property type="protein sequence ID" value="TBT88541.1"/>
    <property type="molecule type" value="Genomic_DNA"/>
</dbReference>
<comment type="caution">
    <text evidence="9">The sequence shown here is derived from an EMBL/GenBank/DDBJ whole genome shotgun (WGS) entry which is preliminary data.</text>
</comment>
<dbReference type="Proteomes" id="UP000292373">
    <property type="component" value="Unassembled WGS sequence"/>
</dbReference>
<proteinExistence type="inferred from homology"/>
<dbReference type="GO" id="GO:0005886">
    <property type="term" value="C:plasma membrane"/>
    <property type="evidence" value="ECO:0007669"/>
    <property type="project" value="UniProtKB-SubCell"/>
</dbReference>
<accession>A0A4Q9KGY3</accession>
<evidence type="ECO:0000256" key="6">
    <source>
        <dbReference type="ARBA" id="ARBA00023136"/>
    </source>
</evidence>
<gene>
    <name evidence="9" type="ORF">ET989_00890</name>
</gene>
<feature type="transmembrane region" description="Helical" evidence="8">
    <location>
        <begin position="210"/>
        <end position="228"/>
    </location>
</feature>
<organism evidence="9 10">
    <name type="scientific">Propioniciclava sinopodophylli</name>
    <dbReference type="NCBI Taxonomy" id="1837344"/>
    <lineage>
        <taxon>Bacteria</taxon>
        <taxon>Bacillati</taxon>
        <taxon>Actinomycetota</taxon>
        <taxon>Actinomycetes</taxon>
        <taxon>Propionibacteriales</taxon>
        <taxon>Propionibacteriaceae</taxon>
        <taxon>Propioniciclava</taxon>
    </lineage>
</organism>
<dbReference type="AlphaFoldDB" id="A0A4Q9KGY3"/>
<comment type="similarity">
    <text evidence="2">Belongs to the DoxX family.</text>
</comment>
<feature type="transmembrane region" description="Helical" evidence="8">
    <location>
        <begin position="142"/>
        <end position="163"/>
    </location>
</feature>
<keyword evidence="3" id="KW-1003">Cell membrane</keyword>
<evidence type="ECO:0000256" key="5">
    <source>
        <dbReference type="ARBA" id="ARBA00022989"/>
    </source>
</evidence>
<dbReference type="InterPro" id="IPR032808">
    <property type="entry name" value="DoxX"/>
</dbReference>
<evidence type="ECO:0000256" key="7">
    <source>
        <dbReference type="SAM" id="MobiDB-lite"/>
    </source>
</evidence>
<dbReference type="RefSeq" id="WP_131166671.1">
    <property type="nucleotide sequence ID" value="NZ_SDMQ01000001.1"/>
</dbReference>
<feature type="transmembrane region" description="Helical" evidence="8">
    <location>
        <begin position="244"/>
        <end position="263"/>
    </location>
</feature>
<dbReference type="Pfam" id="PF07681">
    <property type="entry name" value="DoxX"/>
    <property type="match status" value="1"/>
</dbReference>
<evidence type="ECO:0000256" key="4">
    <source>
        <dbReference type="ARBA" id="ARBA00022692"/>
    </source>
</evidence>
<evidence type="ECO:0000313" key="9">
    <source>
        <dbReference type="EMBL" id="TBT88541.1"/>
    </source>
</evidence>